<dbReference type="Gene3D" id="3.40.30.10">
    <property type="entry name" value="Glutaredoxin"/>
    <property type="match status" value="1"/>
</dbReference>
<dbReference type="InterPro" id="IPR036249">
    <property type="entry name" value="Thioredoxin-like_sf"/>
</dbReference>
<dbReference type="SUPFAM" id="SSF52833">
    <property type="entry name" value="Thioredoxin-like"/>
    <property type="match status" value="1"/>
</dbReference>
<dbReference type="PROSITE" id="PS51352">
    <property type="entry name" value="THIOREDOXIN_2"/>
    <property type="match status" value="1"/>
</dbReference>
<keyword evidence="2" id="KW-0813">Transport</keyword>
<dbReference type="Pfam" id="PF00085">
    <property type="entry name" value="Thioredoxin"/>
    <property type="match status" value="1"/>
</dbReference>
<keyword evidence="3" id="KW-0249">Electron transport</keyword>
<comment type="caution">
    <text evidence="7">The sequence shown here is derived from an EMBL/GenBank/DDBJ whole genome shotgun (WGS) entry which is preliminary data.</text>
</comment>
<evidence type="ECO:0000256" key="2">
    <source>
        <dbReference type="ARBA" id="ARBA00022448"/>
    </source>
</evidence>
<evidence type="ECO:0000256" key="1">
    <source>
        <dbReference type="ARBA" id="ARBA00003318"/>
    </source>
</evidence>
<dbReference type="PANTHER" id="PTHR45663:SF22">
    <property type="entry name" value="THIOREDOXIN X, CHLOROPLASTIC"/>
    <property type="match status" value="1"/>
</dbReference>
<dbReference type="PRINTS" id="PR00421">
    <property type="entry name" value="THIOREDOXIN"/>
</dbReference>
<dbReference type="GO" id="GO:0005737">
    <property type="term" value="C:cytoplasm"/>
    <property type="evidence" value="ECO:0007669"/>
    <property type="project" value="TreeGrafter"/>
</dbReference>
<dbReference type="Proteomes" id="UP001157974">
    <property type="component" value="Unassembled WGS sequence"/>
</dbReference>
<comment type="function">
    <text evidence="1">Participates in various redox reactions through the reversible oxidation of its active center dithiol to a disulfide and catalyzes dithiol-disulfide exchange reactions.</text>
</comment>
<keyword evidence="4" id="KW-1015">Disulfide bond</keyword>
<dbReference type="FunFam" id="3.40.30.10:FF:000001">
    <property type="entry name" value="Thioredoxin"/>
    <property type="match status" value="1"/>
</dbReference>
<dbReference type="GO" id="GO:0015035">
    <property type="term" value="F:protein-disulfide reductase activity"/>
    <property type="evidence" value="ECO:0007669"/>
    <property type="project" value="InterPro"/>
</dbReference>
<reference evidence="7 8" key="1">
    <citation type="journal article" date="2023" name="Nat. Commun.">
        <title>Origin of minicircular mitochondrial genomes in red algae.</title>
        <authorList>
            <person name="Lee Y."/>
            <person name="Cho C.H."/>
            <person name="Lee Y.M."/>
            <person name="Park S.I."/>
            <person name="Yang J.H."/>
            <person name="West J.A."/>
            <person name="Bhattacharya D."/>
            <person name="Yoon H.S."/>
        </authorList>
    </citation>
    <scope>NUCLEOTIDE SEQUENCE [LARGE SCALE GENOMIC DNA]</scope>
    <source>
        <strain evidence="7 8">CCMP1338</strain>
        <tissue evidence="7">Whole cell</tissue>
    </source>
</reference>
<accession>A0AAV8UR04</accession>
<dbReference type="CDD" id="cd02947">
    <property type="entry name" value="TRX_family"/>
    <property type="match status" value="1"/>
</dbReference>
<name>A0AAV8UR04_9RHOD</name>
<dbReference type="PROSITE" id="PS00194">
    <property type="entry name" value="THIOREDOXIN_1"/>
    <property type="match status" value="1"/>
</dbReference>
<dbReference type="EMBL" id="JAMWBK010000005">
    <property type="protein sequence ID" value="KAJ8904938.1"/>
    <property type="molecule type" value="Genomic_DNA"/>
</dbReference>
<keyword evidence="8" id="KW-1185">Reference proteome</keyword>
<dbReference type="PANTHER" id="PTHR45663">
    <property type="entry name" value="GEO12009P1"/>
    <property type="match status" value="1"/>
</dbReference>
<protein>
    <recommendedName>
        <fullName evidence="6">Thioredoxin domain-containing protein</fullName>
    </recommendedName>
</protein>
<evidence type="ECO:0000256" key="4">
    <source>
        <dbReference type="ARBA" id="ARBA00023157"/>
    </source>
</evidence>
<dbReference type="InterPro" id="IPR017937">
    <property type="entry name" value="Thioredoxin_CS"/>
</dbReference>
<organism evidence="7 8">
    <name type="scientific">Rhodosorus marinus</name>
    <dbReference type="NCBI Taxonomy" id="101924"/>
    <lineage>
        <taxon>Eukaryota</taxon>
        <taxon>Rhodophyta</taxon>
        <taxon>Stylonematophyceae</taxon>
        <taxon>Stylonematales</taxon>
        <taxon>Stylonemataceae</taxon>
        <taxon>Rhodosorus</taxon>
    </lineage>
</organism>
<dbReference type="InterPro" id="IPR013766">
    <property type="entry name" value="Thioredoxin_domain"/>
</dbReference>
<proteinExistence type="predicted"/>
<evidence type="ECO:0000313" key="8">
    <source>
        <dbReference type="Proteomes" id="UP001157974"/>
    </source>
</evidence>
<dbReference type="NCBIfam" id="TIGR01068">
    <property type="entry name" value="thioredoxin"/>
    <property type="match status" value="1"/>
</dbReference>
<dbReference type="InterPro" id="IPR005746">
    <property type="entry name" value="Thioredoxin"/>
</dbReference>
<evidence type="ECO:0000256" key="3">
    <source>
        <dbReference type="ARBA" id="ARBA00022982"/>
    </source>
</evidence>
<gene>
    <name evidence="7" type="ORF">NDN08_001451</name>
</gene>
<evidence type="ECO:0000256" key="5">
    <source>
        <dbReference type="ARBA" id="ARBA00023284"/>
    </source>
</evidence>
<evidence type="ECO:0000313" key="7">
    <source>
        <dbReference type="EMBL" id="KAJ8904938.1"/>
    </source>
</evidence>
<keyword evidence="5" id="KW-0676">Redox-active center</keyword>
<evidence type="ECO:0000259" key="6">
    <source>
        <dbReference type="PROSITE" id="PS51352"/>
    </source>
</evidence>
<feature type="domain" description="Thioredoxin" evidence="6">
    <location>
        <begin position="37"/>
        <end position="148"/>
    </location>
</feature>
<dbReference type="AlphaFoldDB" id="A0AAV8UR04"/>
<sequence>MNRTNLNGTDGLGKLAVGIGWCPKRSRGQVGGVRRRSTLSMKAVGEVSKDSFQGEVMESDLPVLVDFYAAWCGPCKLIAPVMDWCASEYEGKLRVVKIDTEKYPNFVREYSIHGLPTLAIFKNGENISQIEGAIGKQKVLDLLKDNLPELSS</sequence>